<feature type="compositionally biased region" description="Basic and acidic residues" evidence="1">
    <location>
        <begin position="34"/>
        <end position="48"/>
    </location>
</feature>
<proteinExistence type="predicted"/>
<organism evidence="2 3">
    <name type="scientific">Venturia inaequalis</name>
    <name type="common">Apple scab fungus</name>
    <dbReference type="NCBI Taxonomy" id="5025"/>
    <lineage>
        <taxon>Eukaryota</taxon>
        <taxon>Fungi</taxon>
        <taxon>Dikarya</taxon>
        <taxon>Ascomycota</taxon>
        <taxon>Pezizomycotina</taxon>
        <taxon>Dothideomycetes</taxon>
        <taxon>Pleosporomycetidae</taxon>
        <taxon>Venturiales</taxon>
        <taxon>Venturiaceae</taxon>
        <taxon>Venturia</taxon>
    </lineage>
</organism>
<feature type="compositionally biased region" description="Basic and acidic residues" evidence="1">
    <location>
        <begin position="59"/>
        <end position="75"/>
    </location>
</feature>
<evidence type="ECO:0000256" key="1">
    <source>
        <dbReference type="SAM" id="MobiDB-lite"/>
    </source>
</evidence>
<evidence type="ECO:0000313" key="2">
    <source>
        <dbReference type="EMBL" id="KAE9969556.1"/>
    </source>
</evidence>
<comment type="caution">
    <text evidence="2">The sequence shown here is derived from an EMBL/GenBank/DDBJ whole genome shotgun (WGS) entry which is preliminary data.</text>
</comment>
<gene>
    <name evidence="2" type="ORF">EG327_010572</name>
</gene>
<dbReference type="EMBL" id="WNWR01000767">
    <property type="protein sequence ID" value="KAE9969556.1"/>
    <property type="molecule type" value="Genomic_DNA"/>
</dbReference>
<feature type="compositionally biased region" description="Basic and acidic residues" evidence="1">
    <location>
        <begin position="97"/>
        <end position="107"/>
    </location>
</feature>
<dbReference type="AlphaFoldDB" id="A0A8H3UFE0"/>
<keyword evidence="3" id="KW-1185">Reference proteome</keyword>
<dbReference type="Proteomes" id="UP000490939">
    <property type="component" value="Unassembled WGS sequence"/>
</dbReference>
<feature type="compositionally biased region" description="Basic and acidic residues" evidence="1">
    <location>
        <begin position="13"/>
        <end position="23"/>
    </location>
</feature>
<sequence length="107" mass="12139">MENITGPPISKYIQRDIVKDTQRHTPRNIQTTIDETKKHPTPSKRKEIPALAGIGSWIEKGRGQGAEKTDQERAEQPPMSRWLGSDSAEEPWSATRGVERAEECRCR</sequence>
<protein>
    <submittedName>
        <fullName evidence="2">Uncharacterized protein</fullName>
    </submittedName>
</protein>
<evidence type="ECO:0000313" key="3">
    <source>
        <dbReference type="Proteomes" id="UP000490939"/>
    </source>
</evidence>
<name>A0A8H3UFE0_VENIN</name>
<accession>A0A8H3UFE0</accession>
<reference evidence="2 3" key="1">
    <citation type="submission" date="2019-07" db="EMBL/GenBank/DDBJ databases">
        <title>Venturia inaequalis Genome Resource.</title>
        <authorList>
            <person name="Lichtner F.J."/>
        </authorList>
    </citation>
    <scope>NUCLEOTIDE SEQUENCE [LARGE SCALE GENOMIC DNA]</scope>
    <source>
        <strain evidence="2 3">DMI_063113</strain>
    </source>
</reference>
<feature type="region of interest" description="Disordered" evidence="1">
    <location>
        <begin position="1"/>
        <end position="107"/>
    </location>
</feature>